<feature type="transmembrane region" description="Helical" evidence="8">
    <location>
        <begin position="151"/>
        <end position="172"/>
    </location>
</feature>
<evidence type="ECO:0000313" key="11">
    <source>
        <dbReference type="Proteomes" id="UP000027586"/>
    </source>
</evidence>
<gene>
    <name evidence="10" type="ORF">LCOR_07012.1</name>
</gene>
<feature type="transmembrane region" description="Helical" evidence="8">
    <location>
        <begin position="285"/>
        <end position="303"/>
    </location>
</feature>
<dbReference type="Pfam" id="PF07690">
    <property type="entry name" value="MFS_1"/>
    <property type="match status" value="1"/>
</dbReference>
<dbReference type="AlphaFoldDB" id="A0A068S235"/>
<feature type="transmembrane region" description="Helical" evidence="8">
    <location>
        <begin position="528"/>
        <end position="546"/>
    </location>
</feature>
<proteinExistence type="predicted"/>
<dbReference type="InterPro" id="IPR011701">
    <property type="entry name" value="MFS"/>
</dbReference>
<dbReference type="PROSITE" id="PS50850">
    <property type="entry name" value="MFS"/>
    <property type="match status" value="1"/>
</dbReference>
<feature type="compositionally biased region" description="Low complexity" evidence="7">
    <location>
        <begin position="11"/>
        <end position="20"/>
    </location>
</feature>
<feature type="transmembrane region" description="Helical" evidence="8">
    <location>
        <begin position="253"/>
        <end position="273"/>
    </location>
</feature>
<keyword evidence="5 8" id="KW-0472">Membrane</keyword>
<dbReference type="OrthoDB" id="3437016at2759"/>
<feature type="transmembrane region" description="Helical" evidence="8">
    <location>
        <begin position="60"/>
        <end position="83"/>
    </location>
</feature>
<feature type="transmembrane region" description="Helical" evidence="8">
    <location>
        <begin position="95"/>
        <end position="114"/>
    </location>
</feature>
<evidence type="ECO:0000256" key="2">
    <source>
        <dbReference type="ARBA" id="ARBA00022448"/>
    </source>
</evidence>
<feature type="region of interest" description="Disordered" evidence="7">
    <location>
        <begin position="1"/>
        <end position="46"/>
    </location>
</feature>
<comment type="subcellular location">
    <subcellularLocation>
        <location evidence="1">Endomembrane system</location>
        <topology evidence="1">Multi-pass membrane protein</topology>
    </subcellularLocation>
</comment>
<dbReference type="GO" id="GO:0015174">
    <property type="term" value="F:basic amino acid transmembrane transporter activity"/>
    <property type="evidence" value="ECO:0007669"/>
    <property type="project" value="TreeGrafter"/>
</dbReference>
<protein>
    <recommendedName>
        <fullName evidence="6">MFS-type drug efflux transporter P55</fullName>
    </recommendedName>
</protein>
<accession>A0A068S235</accession>
<feature type="transmembrane region" description="Helical" evidence="8">
    <location>
        <begin position="126"/>
        <end position="145"/>
    </location>
</feature>
<dbReference type="GO" id="GO:0012505">
    <property type="term" value="C:endomembrane system"/>
    <property type="evidence" value="ECO:0007669"/>
    <property type="project" value="UniProtKB-SubCell"/>
</dbReference>
<comment type="caution">
    <text evidence="10">The sequence shown here is derived from an EMBL/GenBank/DDBJ whole genome shotgun (WGS) entry which is preliminary data.</text>
</comment>
<evidence type="ECO:0000256" key="8">
    <source>
        <dbReference type="SAM" id="Phobius"/>
    </source>
</evidence>
<evidence type="ECO:0000259" key="9">
    <source>
        <dbReference type="PROSITE" id="PS50850"/>
    </source>
</evidence>
<evidence type="ECO:0000256" key="4">
    <source>
        <dbReference type="ARBA" id="ARBA00022989"/>
    </source>
</evidence>
<evidence type="ECO:0000256" key="3">
    <source>
        <dbReference type="ARBA" id="ARBA00022692"/>
    </source>
</evidence>
<feature type="transmembrane region" description="Helical" evidence="8">
    <location>
        <begin position="461"/>
        <end position="479"/>
    </location>
</feature>
<organism evidence="10 11">
    <name type="scientific">Lichtheimia corymbifera JMRC:FSU:9682</name>
    <dbReference type="NCBI Taxonomy" id="1263082"/>
    <lineage>
        <taxon>Eukaryota</taxon>
        <taxon>Fungi</taxon>
        <taxon>Fungi incertae sedis</taxon>
        <taxon>Mucoromycota</taxon>
        <taxon>Mucoromycotina</taxon>
        <taxon>Mucoromycetes</taxon>
        <taxon>Mucorales</taxon>
        <taxon>Lichtheimiaceae</taxon>
        <taxon>Lichtheimia</taxon>
    </lineage>
</organism>
<evidence type="ECO:0000256" key="5">
    <source>
        <dbReference type="ARBA" id="ARBA00023136"/>
    </source>
</evidence>
<feature type="transmembrane region" description="Helical" evidence="8">
    <location>
        <begin position="416"/>
        <end position="440"/>
    </location>
</feature>
<dbReference type="InterPro" id="IPR020846">
    <property type="entry name" value="MFS_dom"/>
</dbReference>
<sequence length="556" mass="60439">MPDTDDEEQPLQHQQSQSYQTIILPTSDDDNDDDQERHFTNSSYNNHQHKPRLGNISLPILTLCLAIGAGLTTLDSSICVTVLNHIGTEFHSANLAAWITSAYMLTCLSALPLVGKLSEAFGRKPVLIATSLLFLVGSVGCGVSQSMLQMIFARAIAGFGGSGLVLLPSILIHDLVPLEQSSQYQSYINVSQTVTVILGPPFGGWITDMVGWRYCFQLNIVPVLAITYVYAFRLNNYNVPKENTCAWEKLRTIDFGGAFLLTIGILALAIILMSGGNTHDWNDPFIITMLFGSLLAFTGFGIYERRQGDNGLLRPETASNRNVISTCITALGNCTSDSGILILLPQYLTVVHGSTISESGLYLTARSITTLAGCYVAGQYVKRTGHFRNFLMAMATLYIVCAFILGKWVVAAIPHVAGVASMCLTGTAFGAISVPLFTAVASDIPKPQIASATSMYVMTRYMGILLGMALSSTLVQGNLKILLRERINGDDADKLIEFIRTSIDKVNTLTPEVQHIVSDALAQSLEKAYYILASIAFISVLALMYMKNVDVRGNNK</sequence>
<dbReference type="Gene3D" id="1.20.1720.10">
    <property type="entry name" value="Multidrug resistance protein D"/>
    <property type="match status" value="1"/>
</dbReference>
<feature type="domain" description="Major facilitator superfamily (MFS) profile" evidence="9">
    <location>
        <begin position="61"/>
        <end position="551"/>
    </location>
</feature>
<dbReference type="InterPro" id="IPR036259">
    <property type="entry name" value="MFS_trans_sf"/>
</dbReference>
<dbReference type="SUPFAM" id="SSF103473">
    <property type="entry name" value="MFS general substrate transporter"/>
    <property type="match status" value="1"/>
</dbReference>
<dbReference type="GO" id="GO:0000329">
    <property type="term" value="C:fungal-type vacuole membrane"/>
    <property type="evidence" value="ECO:0007669"/>
    <property type="project" value="TreeGrafter"/>
</dbReference>
<keyword evidence="4 8" id="KW-1133">Transmembrane helix</keyword>
<dbReference type="Proteomes" id="UP000027586">
    <property type="component" value="Unassembled WGS sequence"/>
</dbReference>
<evidence type="ECO:0000256" key="7">
    <source>
        <dbReference type="SAM" id="MobiDB-lite"/>
    </source>
</evidence>
<dbReference type="STRING" id="1263082.A0A068S235"/>
<dbReference type="InterPro" id="IPR005829">
    <property type="entry name" value="Sugar_transporter_CS"/>
</dbReference>
<evidence type="ECO:0000256" key="1">
    <source>
        <dbReference type="ARBA" id="ARBA00004127"/>
    </source>
</evidence>
<dbReference type="PANTHER" id="PTHR23501:SF191">
    <property type="entry name" value="VACUOLAR BASIC AMINO ACID TRANSPORTER 4"/>
    <property type="match status" value="1"/>
</dbReference>
<feature type="transmembrane region" description="Helical" evidence="8">
    <location>
        <begin position="390"/>
        <end position="410"/>
    </location>
</feature>
<evidence type="ECO:0000313" key="10">
    <source>
        <dbReference type="EMBL" id="CDH55917.1"/>
    </source>
</evidence>
<name>A0A068S235_9FUNG</name>
<evidence type="ECO:0000256" key="6">
    <source>
        <dbReference type="ARBA" id="ARBA00044273"/>
    </source>
</evidence>
<reference evidence="10" key="1">
    <citation type="submission" date="2013-08" db="EMBL/GenBank/DDBJ databases">
        <title>Gene expansion shapes genome architecture in the human pathogen Lichtheimia corymbifera: an evolutionary genomics analysis in the ancient terrestrial Mucorales (Mucoromycotina).</title>
        <authorList>
            <person name="Schwartze V.U."/>
            <person name="Winter S."/>
            <person name="Shelest E."/>
            <person name="Marcet-Houben M."/>
            <person name="Horn F."/>
            <person name="Wehner S."/>
            <person name="Hoffmann K."/>
            <person name="Riege K."/>
            <person name="Sammeth M."/>
            <person name="Nowrousian M."/>
            <person name="Valiante V."/>
            <person name="Linde J."/>
            <person name="Jacobsen I.D."/>
            <person name="Marz M."/>
            <person name="Brakhage A.A."/>
            <person name="Gabaldon T."/>
            <person name="Bocker S."/>
            <person name="Voigt K."/>
        </authorList>
    </citation>
    <scope>NUCLEOTIDE SEQUENCE [LARGE SCALE GENOMIC DNA]</scope>
    <source>
        <strain evidence="10">FSU 9682</strain>
    </source>
</reference>
<dbReference type="PANTHER" id="PTHR23501">
    <property type="entry name" value="MAJOR FACILITATOR SUPERFAMILY"/>
    <property type="match status" value="1"/>
</dbReference>
<dbReference type="PROSITE" id="PS00216">
    <property type="entry name" value="SUGAR_TRANSPORT_1"/>
    <property type="match status" value="1"/>
</dbReference>
<keyword evidence="11" id="KW-1185">Reference proteome</keyword>
<dbReference type="GO" id="GO:0005886">
    <property type="term" value="C:plasma membrane"/>
    <property type="evidence" value="ECO:0007669"/>
    <property type="project" value="TreeGrafter"/>
</dbReference>
<feature type="transmembrane region" description="Helical" evidence="8">
    <location>
        <begin position="323"/>
        <end position="348"/>
    </location>
</feature>
<feature type="transmembrane region" description="Helical" evidence="8">
    <location>
        <begin position="211"/>
        <end position="232"/>
    </location>
</feature>
<keyword evidence="2" id="KW-0813">Transport</keyword>
<dbReference type="Gene3D" id="1.20.1250.20">
    <property type="entry name" value="MFS general substrate transporter like domains"/>
    <property type="match status" value="1"/>
</dbReference>
<keyword evidence="3 8" id="KW-0812">Transmembrane</keyword>
<dbReference type="VEuPathDB" id="FungiDB:LCOR_07012.1"/>
<dbReference type="EMBL" id="CBTN010000033">
    <property type="protein sequence ID" value="CDH55917.1"/>
    <property type="molecule type" value="Genomic_DNA"/>
</dbReference>